<feature type="compositionally biased region" description="Basic residues" evidence="1">
    <location>
        <begin position="100"/>
        <end position="112"/>
    </location>
</feature>
<evidence type="ECO:0000313" key="3">
    <source>
        <dbReference type="Proteomes" id="UP000637002"/>
    </source>
</evidence>
<sequence length="122" mass="13219">MRDIAMVNPIVASTDAFRAIIEAQIERQLEIIADIRARNRDPTHALAILQDLETDRMQLAGALINSREAHGGASIPTASAAIAQDFVTDPPSAQSASARARQRQRRRAKLHSASRPGCARLA</sequence>
<dbReference type="Proteomes" id="UP000637002">
    <property type="component" value="Unassembled WGS sequence"/>
</dbReference>
<keyword evidence="3" id="KW-1185">Reference proteome</keyword>
<evidence type="ECO:0000313" key="2">
    <source>
        <dbReference type="EMBL" id="GGC81702.1"/>
    </source>
</evidence>
<proteinExistence type="predicted"/>
<comment type="caution">
    <text evidence="2">The sequence shown here is derived from an EMBL/GenBank/DDBJ whole genome shotgun (WGS) entry which is preliminary data.</text>
</comment>
<protein>
    <submittedName>
        <fullName evidence="2">Uncharacterized protein</fullName>
    </submittedName>
</protein>
<feature type="region of interest" description="Disordered" evidence="1">
    <location>
        <begin position="85"/>
        <end position="122"/>
    </location>
</feature>
<reference evidence="2" key="1">
    <citation type="journal article" date="2014" name="Int. J. Syst. Evol. Microbiol.">
        <title>Complete genome sequence of Corynebacterium casei LMG S-19264T (=DSM 44701T), isolated from a smear-ripened cheese.</title>
        <authorList>
            <consortium name="US DOE Joint Genome Institute (JGI-PGF)"/>
            <person name="Walter F."/>
            <person name="Albersmeier A."/>
            <person name="Kalinowski J."/>
            <person name="Ruckert C."/>
        </authorList>
    </citation>
    <scope>NUCLEOTIDE SEQUENCE</scope>
    <source>
        <strain evidence="2">CGMCC 1.12919</strain>
    </source>
</reference>
<dbReference type="AlphaFoldDB" id="A0A916XLL8"/>
<organism evidence="2 3">
    <name type="scientific">Chelatococcus reniformis</name>
    <dbReference type="NCBI Taxonomy" id="1494448"/>
    <lineage>
        <taxon>Bacteria</taxon>
        <taxon>Pseudomonadati</taxon>
        <taxon>Pseudomonadota</taxon>
        <taxon>Alphaproteobacteria</taxon>
        <taxon>Hyphomicrobiales</taxon>
        <taxon>Chelatococcaceae</taxon>
        <taxon>Chelatococcus</taxon>
    </lineage>
</organism>
<reference evidence="2" key="2">
    <citation type="submission" date="2020-09" db="EMBL/GenBank/DDBJ databases">
        <authorList>
            <person name="Sun Q."/>
            <person name="Zhou Y."/>
        </authorList>
    </citation>
    <scope>NUCLEOTIDE SEQUENCE</scope>
    <source>
        <strain evidence="2">CGMCC 1.12919</strain>
    </source>
</reference>
<evidence type="ECO:0000256" key="1">
    <source>
        <dbReference type="SAM" id="MobiDB-lite"/>
    </source>
</evidence>
<accession>A0A916XLL8</accession>
<dbReference type="EMBL" id="BMGG01000008">
    <property type="protein sequence ID" value="GGC81702.1"/>
    <property type="molecule type" value="Genomic_DNA"/>
</dbReference>
<gene>
    <name evidence="2" type="ORF">GCM10010994_44590</name>
</gene>
<name>A0A916XLL8_9HYPH</name>